<sequence>MGKVQENLLQPQYIGNPVHQQTRAPSRMPKLLPQTHLQHVDEVLIESRVCIHSLLYILLSHAHAKFEYLEFASEIEGWTELRQPEWHQQFLGLHLHTRNPLSIPEIHTCPVPNSPATTHFQLSPRSHNTSLGKGWVRT</sequence>
<organism evidence="1 2">
    <name type="scientific">Gossypium arboreum</name>
    <name type="common">Tree cotton</name>
    <name type="synonym">Gossypium nanking</name>
    <dbReference type="NCBI Taxonomy" id="29729"/>
    <lineage>
        <taxon>Eukaryota</taxon>
        <taxon>Viridiplantae</taxon>
        <taxon>Streptophyta</taxon>
        <taxon>Embryophyta</taxon>
        <taxon>Tracheophyta</taxon>
        <taxon>Spermatophyta</taxon>
        <taxon>Magnoliopsida</taxon>
        <taxon>eudicotyledons</taxon>
        <taxon>Gunneridae</taxon>
        <taxon>Pentapetalae</taxon>
        <taxon>rosids</taxon>
        <taxon>malvids</taxon>
        <taxon>Malvales</taxon>
        <taxon>Malvaceae</taxon>
        <taxon>Malvoideae</taxon>
        <taxon>Gossypium</taxon>
    </lineage>
</organism>
<proteinExistence type="predicted"/>
<dbReference type="AlphaFoldDB" id="A0A0B0MT86"/>
<dbReference type="EMBL" id="JRRC01244629">
    <property type="protein sequence ID" value="KHG02156.1"/>
    <property type="molecule type" value="Genomic_DNA"/>
</dbReference>
<gene>
    <name evidence="1" type="ORF">F383_24618</name>
</gene>
<accession>A0A0B0MT86</accession>
<evidence type="ECO:0000313" key="2">
    <source>
        <dbReference type="Proteomes" id="UP000032142"/>
    </source>
</evidence>
<dbReference type="Proteomes" id="UP000032142">
    <property type="component" value="Unassembled WGS sequence"/>
</dbReference>
<name>A0A0B0MT86_GOSAR</name>
<reference evidence="2" key="1">
    <citation type="submission" date="2014-09" db="EMBL/GenBank/DDBJ databases">
        <authorList>
            <person name="Mudge J."/>
            <person name="Ramaraj T."/>
            <person name="Lindquist I.E."/>
            <person name="Bharti A.K."/>
            <person name="Sundararajan A."/>
            <person name="Cameron C.T."/>
            <person name="Woodward J.E."/>
            <person name="May G.D."/>
            <person name="Brubaker C."/>
            <person name="Broadhvest J."/>
            <person name="Wilkins T.A."/>
        </authorList>
    </citation>
    <scope>NUCLEOTIDE SEQUENCE</scope>
    <source>
        <strain evidence="2">cv. AKA8401</strain>
    </source>
</reference>
<protein>
    <submittedName>
        <fullName evidence="1">Uncharacterized protein</fullName>
    </submittedName>
</protein>
<keyword evidence="2" id="KW-1185">Reference proteome</keyword>
<evidence type="ECO:0000313" key="1">
    <source>
        <dbReference type="EMBL" id="KHG02156.1"/>
    </source>
</evidence>
<comment type="caution">
    <text evidence="1">The sequence shown here is derived from an EMBL/GenBank/DDBJ whole genome shotgun (WGS) entry which is preliminary data.</text>
</comment>